<organism evidence="1 2">
    <name type="scientific">Mycoplasma haemofelis (strain Langford 1)</name>
    <name type="common">Haemobartonella felis</name>
    <dbReference type="NCBI Taxonomy" id="941640"/>
    <lineage>
        <taxon>Bacteria</taxon>
        <taxon>Bacillati</taxon>
        <taxon>Mycoplasmatota</taxon>
        <taxon>Mollicutes</taxon>
        <taxon>Mycoplasmataceae</taxon>
        <taxon>Mycoplasma</taxon>
    </lineage>
</organism>
<dbReference type="KEGG" id="mha:HF1_06260"/>
<gene>
    <name evidence="1" type="ordered locus">HF1_06260</name>
</gene>
<dbReference type="HOGENOM" id="CLU_096783_0_0_14"/>
<reference evidence="1 2" key="1">
    <citation type="journal article" date="2011" name="J. Bacteriol.">
        <title>Complete genome sequence of Mycoplasma haemofelis, a hemotropic mycoplasma.</title>
        <authorList>
            <person name="Barker E.N."/>
            <person name="Helps C.R."/>
            <person name="Peters I.R."/>
            <person name="Darby A.C."/>
            <person name="Radford A.D."/>
            <person name="Tasker S."/>
        </authorList>
    </citation>
    <scope>NUCLEOTIDE SEQUENCE [LARGE SCALE GENOMIC DNA]</scope>
    <source>
        <strain evidence="1 2">Langford 1</strain>
    </source>
</reference>
<keyword evidence="2" id="KW-1185">Reference proteome</keyword>
<protein>
    <submittedName>
        <fullName evidence="1">Uncharacterized protein</fullName>
    </submittedName>
</protein>
<proteinExistence type="predicted"/>
<dbReference type="AlphaFoldDB" id="E8ZHL3"/>
<sequence length="208" mass="23344">MPFSFFKIAVPASGLGMVGTAGLLNFYLKDQAVVEGKYRFRDIFSPALLGPSEDALWNSKLSKLKASSVHGVNEKLSKAKSYADQNNGKSLLQDACNSIYGMEFFGKDSDEYKNFKDFCSRNNKDKLPSDKFIGDDDGSLSKQAKDIFGSSGSFSNSFKEEVKDKITDNNATQDHKNAIKDWCSKYGDEPYMQDWISTDFDIYCRKKD</sequence>
<dbReference type="EMBL" id="FR773153">
    <property type="protein sequence ID" value="CBY92634.1"/>
    <property type="molecule type" value="Genomic_DNA"/>
</dbReference>
<evidence type="ECO:0000313" key="1">
    <source>
        <dbReference type="EMBL" id="CBY92634.1"/>
    </source>
</evidence>
<evidence type="ECO:0000313" key="2">
    <source>
        <dbReference type="Proteomes" id="UP000008637"/>
    </source>
</evidence>
<accession>E8ZHL3</accession>
<name>E8ZHL3_MYCHL</name>
<dbReference type="Proteomes" id="UP000008637">
    <property type="component" value="Chromosome"/>
</dbReference>